<reference evidence="2 3" key="1">
    <citation type="journal article" date="2016" name="Nat. Commun.">
        <title>Thousands of microbial genomes shed light on interconnected biogeochemical processes in an aquifer system.</title>
        <authorList>
            <person name="Anantharaman K."/>
            <person name="Brown C.T."/>
            <person name="Hug L.A."/>
            <person name="Sharon I."/>
            <person name="Castelle C.J."/>
            <person name="Probst A.J."/>
            <person name="Thomas B.C."/>
            <person name="Singh A."/>
            <person name="Wilkins M.J."/>
            <person name="Karaoz U."/>
            <person name="Brodie E.L."/>
            <person name="Williams K.H."/>
            <person name="Hubbard S.S."/>
            <person name="Banfield J.F."/>
        </authorList>
    </citation>
    <scope>NUCLEOTIDE SEQUENCE [LARGE SCALE GENOMIC DNA]</scope>
</reference>
<proteinExistence type="predicted"/>
<dbReference type="Proteomes" id="UP000176228">
    <property type="component" value="Unassembled WGS sequence"/>
</dbReference>
<sequence length="105" mass="11726">MDIIIYCASWCGDCRRSETVLEQYGITFEKRDVDADPKALQEFLTLVGDGPHNIPQILFQHYENEDGKEGKTAEMVTDAILVEPSNQELISALQTYGFIPAAQSS</sequence>
<dbReference type="Pfam" id="PF00462">
    <property type="entry name" value="Glutaredoxin"/>
    <property type="match status" value="1"/>
</dbReference>
<organism evidence="2 3">
    <name type="scientific">Candidatus Gottesmanbacteria bacterium RIFCSPLOWO2_01_FULL_42_22</name>
    <dbReference type="NCBI Taxonomy" id="1798391"/>
    <lineage>
        <taxon>Bacteria</taxon>
        <taxon>Candidatus Gottesmaniibacteriota</taxon>
    </lineage>
</organism>
<comment type="caution">
    <text evidence="2">The sequence shown here is derived from an EMBL/GenBank/DDBJ whole genome shotgun (WGS) entry which is preliminary data.</text>
</comment>
<evidence type="ECO:0000313" key="2">
    <source>
        <dbReference type="EMBL" id="OGG35351.1"/>
    </source>
</evidence>
<name>A0A1F6BEI1_9BACT</name>
<accession>A0A1F6BEI1</accession>
<gene>
    <name evidence="2" type="ORF">A2968_04550</name>
</gene>
<evidence type="ECO:0000313" key="3">
    <source>
        <dbReference type="Proteomes" id="UP000176228"/>
    </source>
</evidence>
<protein>
    <recommendedName>
        <fullName evidence="1">Glutaredoxin domain-containing protein</fullName>
    </recommendedName>
</protein>
<dbReference type="PROSITE" id="PS51354">
    <property type="entry name" value="GLUTAREDOXIN_2"/>
    <property type="match status" value="1"/>
</dbReference>
<dbReference type="EMBL" id="MFJU01000027">
    <property type="protein sequence ID" value="OGG35351.1"/>
    <property type="molecule type" value="Genomic_DNA"/>
</dbReference>
<dbReference type="InterPro" id="IPR002109">
    <property type="entry name" value="Glutaredoxin"/>
</dbReference>
<dbReference type="CDD" id="cd02976">
    <property type="entry name" value="NrdH"/>
    <property type="match status" value="1"/>
</dbReference>
<feature type="domain" description="Glutaredoxin" evidence="1">
    <location>
        <begin position="3"/>
        <end position="58"/>
    </location>
</feature>
<evidence type="ECO:0000259" key="1">
    <source>
        <dbReference type="Pfam" id="PF00462"/>
    </source>
</evidence>
<dbReference type="AlphaFoldDB" id="A0A1F6BEI1"/>
<dbReference type="STRING" id="1798391.A2968_04550"/>
<dbReference type="InterPro" id="IPR036249">
    <property type="entry name" value="Thioredoxin-like_sf"/>
</dbReference>
<dbReference type="Gene3D" id="3.40.30.10">
    <property type="entry name" value="Glutaredoxin"/>
    <property type="match status" value="1"/>
</dbReference>
<dbReference type="SUPFAM" id="SSF52833">
    <property type="entry name" value="Thioredoxin-like"/>
    <property type="match status" value="1"/>
</dbReference>